<dbReference type="Proteomes" id="UP000050471">
    <property type="component" value="Unassembled WGS sequence"/>
</dbReference>
<protein>
    <submittedName>
        <fullName evidence="1">Uncharacterized protein</fullName>
    </submittedName>
</protein>
<keyword evidence="2" id="KW-1185">Reference proteome</keyword>
<accession>A0A0N8IC03</accession>
<reference evidence="1 2" key="1">
    <citation type="submission" date="2015-09" db="EMBL/GenBank/DDBJ databases">
        <title>Draft genome sequence of Aliiroseovarius crassostreae CV919-312TSm, the causative agent of Roseovarius Oyster Disease (formerly Juvenile Oyster Disease).</title>
        <authorList>
            <person name="Kessner L."/>
            <person name="Spinard E."/>
            <person name="Nelson D."/>
        </authorList>
    </citation>
    <scope>NUCLEOTIDE SEQUENCE [LARGE SCALE GENOMIC DNA]</scope>
    <source>
        <strain evidence="1 2">CV919-312</strain>
    </source>
</reference>
<organism evidence="1 2">
    <name type="scientific">Aliiroseovarius crassostreae</name>
    <dbReference type="NCBI Taxonomy" id="154981"/>
    <lineage>
        <taxon>Bacteria</taxon>
        <taxon>Pseudomonadati</taxon>
        <taxon>Pseudomonadota</taxon>
        <taxon>Alphaproteobacteria</taxon>
        <taxon>Rhodobacterales</taxon>
        <taxon>Paracoccaceae</taxon>
        <taxon>Aliiroseovarius</taxon>
    </lineage>
</organism>
<comment type="caution">
    <text evidence="1">The sequence shown here is derived from an EMBL/GenBank/DDBJ whole genome shotgun (WGS) entry which is preliminary data.</text>
</comment>
<name>A0A0N8IC03_9RHOB</name>
<proteinExistence type="predicted"/>
<evidence type="ECO:0000313" key="2">
    <source>
        <dbReference type="Proteomes" id="UP000050471"/>
    </source>
</evidence>
<gene>
    <name evidence="1" type="ORF">AKJ29_18285</name>
</gene>
<evidence type="ECO:0000313" key="1">
    <source>
        <dbReference type="EMBL" id="KPN64547.1"/>
    </source>
</evidence>
<dbReference type="EMBL" id="LKBA01000004">
    <property type="protein sequence ID" value="KPN64547.1"/>
    <property type="molecule type" value="Genomic_DNA"/>
</dbReference>
<dbReference type="AlphaFoldDB" id="A0A0N8IC03"/>
<sequence length="68" mass="7817">MSFLNTALVAPHKYIQLRQDVWGKAIVFHLLFNEPQEPVCGLFKIYGHLRVDVRVVGLEETLQHQTAT</sequence>